<dbReference type="RefSeq" id="WP_198570460.1">
    <property type="nucleotide sequence ID" value="NZ_CP066167.1"/>
</dbReference>
<proteinExistence type="predicted"/>
<dbReference type="AlphaFoldDB" id="A0A7T4R241"/>
<evidence type="ECO:0000313" key="1">
    <source>
        <dbReference type="EMBL" id="QQD18975.1"/>
    </source>
</evidence>
<name>A0A7T4R241_9GAMM</name>
<sequence length="180" mass="20127">MSTEHIENEVARWLDEVVIGLRLCPFAARPRRLGQIDIVVSEAREGEGLLAEIDAKVQQMASTPAEVLDTSLLVIPTLLADFVAYNDFIHILEHYLAACGWEGEFQVASFHPQYCFADAEPDDPANFTNRAPYPIVHLLREASVEAALAGYSDPDEIPQRNIALLRGLSASRLREYFPYL</sequence>
<dbReference type="Pfam" id="PF07209">
    <property type="entry name" value="DUF1415"/>
    <property type="match status" value="1"/>
</dbReference>
<accession>A0A7T4R241</accession>
<dbReference type="InterPro" id="IPR009858">
    <property type="entry name" value="DUF1415"/>
</dbReference>
<reference evidence="1 2" key="1">
    <citation type="submission" date="2020-12" db="EMBL/GenBank/DDBJ databases">
        <authorList>
            <person name="Shan Y."/>
        </authorList>
    </citation>
    <scope>NUCLEOTIDE SEQUENCE [LARGE SCALE GENOMIC DNA]</scope>
    <source>
        <strain evidence="2">csc3.9</strain>
    </source>
</reference>
<protein>
    <submittedName>
        <fullName evidence="1">DUF1415 domain-containing protein</fullName>
    </submittedName>
</protein>
<dbReference type="KEGG" id="snan:I6N98_03705"/>
<organism evidence="1 2">
    <name type="scientific">Spongiibacter nanhainus</name>
    <dbReference type="NCBI Taxonomy" id="2794344"/>
    <lineage>
        <taxon>Bacteria</taxon>
        <taxon>Pseudomonadati</taxon>
        <taxon>Pseudomonadota</taxon>
        <taxon>Gammaproteobacteria</taxon>
        <taxon>Cellvibrionales</taxon>
        <taxon>Spongiibacteraceae</taxon>
        <taxon>Spongiibacter</taxon>
    </lineage>
</organism>
<gene>
    <name evidence="1" type="ORF">I6N98_03705</name>
</gene>
<keyword evidence="2" id="KW-1185">Reference proteome</keyword>
<evidence type="ECO:0000313" key="2">
    <source>
        <dbReference type="Proteomes" id="UP000596063"/>
    </source>
</evidence>
<dbReference type="Proteomes" id="UP000596063">
    <property type="component" value="Chromosome"/>
</dbReference>
<dbReference type="EMBL" id="CP066167">
    <property type="protein sequence ID" value="QQD18975.1"/>
    <property type="molecule type" value="Genomic_DNA"/>
</dbReference>